<reference evidence="8 9" key="1">
    <citation type="submission" date="2024-02" db="EMBL/GenBank/DDBJ databases">
        <authorList>
            <person name="Chen Y."/>
            <person name="Shah S."/>
            <person name="Dougan E. K."/>
            <person name="Thang M."/>
            <person name="Chan C."/>
        </authorList>
    </citation>
    <scope>NUCLEOTIDE SEQUENCE [LARGE SCALE GENOMIC DNA]</scope>
</reference>
<dbReference type="Pfam" id="PF12029">
    <property type="entry name" value="DUF3516"/>
    <property type="match status" value="2"/>
</dbReference>
<evidence type="ECO:0000256" key="3">
    <source>
        <dbReference type="ARBA" id="ARBA00022806"/>
    </source>
</evidence>
<organism evidence="8 9">
    <name type="scientific">Durusdinium trenchii</name>
    <dbReference type="NCBI Taxonomy" id="1381693"/>
    <lineage>
        <taxon>Eukaryota</taxon>
        <taxon>Sar</taxon>
        <taxon>Alveolata</taxon>
        <taxon>Dinophyceae</taxon>
        <taxon>Suessiales</taxon>
        <taxon>Symbiodiniaceae</taxon>
        <taxon>Durusdinium</taxon>
    </lineage>
</organism>
<keyword evidence="2" id="KW-0378">Hydrolase</keyword>
<keyword evidence="1" id="KW-0547">Nucleotide-binding</keyword>
<dbReference type="InterPro" id="IPR001650">
    <property type="entry name" value="Helicase_C-like"/>
</dbReference>
<feature type="coiled-coil region" evidence="5">
    <location>
        <begin position="50"/>
        <end position="150"/>
    </location>
</feature>
<dbReference type="EMBL" id="CAXAMN010002069">
    <property type="protein sequence ID" value="CAK8997582.1"/>
    <property type="molecule type" value="Genomic_DNA"/>
</dbReference>
<dbReference type="InterPro" id="IPR021904">
    <property type="entry name" value="DUF3516"/>
</dbReference>
<evidence type="ECO:0000313" key="8">
    <source>
        <dbReference type="EMBL" id="CAK8997582.1"/>
    </source>
</evidence>
<dbReference type="PANTHER" id="PTHR12131:SF1">
    <property type="entry name" value="ATP-DEPENDENT RNA HELICASE SUPV3L1, MITOCHONDRIAL-RELATED"/>
    <property type="match status" value="1"/>
</dbReference>
<dbReference type="Gene3D" id="3.40.50.300">
    <property type="entry name" value="P-loop containing nucleotide triphosphate hydrolases"/>
    <property type="match status" value="2"/>
</dbReference>
<dbReference type="Proteomes" id="UP001642484">
    <property type="component" value="Unassembled WGS sequence"/>
</dbReference>
<keyword evidence="3" id="KW-0347">Helicase</keyword>
<accession>A0ABP0I7M5</accession>
<dbReference type="SUPFAM" id="SSF52540">
    <property type="entry name" value="P-loop containing nucleoside triphosphate hydrolases"/>
    <property type="match status" value="1"/>
</dbReference>
<dbReference type="PROSITE" id="PS51192">
    <property type="entry name" value="HELICASE_ATP_BIND_1"/>
    <property type="match status" value="1"/>
</dbReference>
<feature type="domain" description="Helicase ATP-binding" evidence="7">
    <location>
        <begin position="338"/>
        <end position="503"/>
    </location>
</feature>
<evidence type="ECO:0000256" key="4">
    <source>
        <dbReference type="ARBA" id="ARBA00022840"/>
    </source>
</evidence>
<feature type="coiled-coil region" evidence="5">
    <location>
        <begin position="1028"/>
        <end position="1071"/>
    </location>
</feature>
<evidence type="ECO:0000256" key="5">
    <source>
        <dbReference type="SAM" id="Coils"/>
    </source>
</evidence>
<dbReference type="PANTHER" id="PTHR12131">
    <property type="entry name" value="ATP-DEPENDENT RNA AND DNA HELICASE"/>
    <property type="match status" value="1"/>
</dbReference>
<dbReference type="InterPro" id="IPR027417">
    <property type="entry name" value="P-loop_NTPase"/>
</dbReference>
<dbReference type="InterPro" id="IPR050699">
    <property type="entry name" value="RNA-DNA_Helicase"/>
</dbReference>
<evidence type="ECO:0000259" key="7">
    <source>
        <dbReference type="PROSITE" id="PS51192"/>
    </source>
</evidence>
<dbReference type="SMART" id="SM00487">
    <property type="entry name" value="DEXDc"/>
    <property type="match status" value="1"/>
</dbReference>
<evidence type="ECO:0000256" key="6">
    <source>
        <dbReference type="SAM" id="MobiDB-lite"/>
    </source>
</evidence>
<protein>
    <recommendedName>
        <fullName evidence="7">Helicase ATP-binding domain-containing protein</fullName>
    </recommendedName>
</protein>
<dbReference type="InterPro" id="IPR014001">
    <property type="entry name" value="Helicase_ATP-bd"/>
</dbReference>
<dbReference type="InterPro" id="IPR011545">
    <property type="entry name" value="DEAD/DEAH_box_helicase_dom"/>
</dbReference>
<name>A0ABP0I7M5_9DINO</name>
<dbReference type="Pfam" id="PF00270">
    <property type="entry name" value="DEAD"/>
    <property type="match status" value="1"/>
</dbReference>
<comment type="caution">
    <text evidence="8">The sequence shown here is derived from an EMBL/GenBank/DDBJ whole genome shotgun (WGS) entry which is preliminary data.</text>
</comment>
<sequence length="1094" mass="123023">MMKEGDGLLDMDELAIWESGLFHTEAAMIHLLQIADKDGTAPSERRDGDNQATAEELENAREELASSMLECKLACGKQFESPLTWTLEMALTQQYNQQLLQLNQQYHQQKAALEQQAMQLTMEYQQQRMQEEMAKKQAELQKEHTEVQARFHQDLQKLHGPGVPQEPTGMGPNSVYAAPMAPQIPSLRDAKWEVLDETRLDEMRLVCWKMLYLLGQTHLHAILVDNTCARAAARETRSWRSGVSRASWQPDERPRDRTCLAAMVSPVTTVEPSDDVVPHEDMDELDDQMATAPLGKPLPWLQKFLPQAVEASDGLLLRFMEALEERGVELYPAQEEAIVEIFSGAHVVLDTPTGSGKSLVAVAALFKALGEGAKGGHRGRAYYTSPTKALTSEKFFDLCRHFGAKNVGMATGDVAINTRAPLICCTAEVLTSISLRDSGEAIWTVVMDEFHYFGDPDRGAAWELPLWRLSRPGCRTNFLLMSGTLGSNPKLYQTLQDRSGRPVRVVSSTVRPVPLQFSYSEDSVQSSIGQLVQTQRAPIYVVHFSQREALETAKKMADAQTSDGTPVLASALQDPAALRERVEAAHFSSPFGVELRELLLRGVGVHHAGLLPCYRRLVEQLTQDSLLALVCGTDTLGVGINVPIRSVLFTRLCKFDGEETRIMRSREFHQIAGRAGRKGFDDRGYVVAVDPDWIIHNRELQQQISSASSSGARPPSPRWRRPPRRNYQHWTQKTFTQLQRSAPDPLRSQFRLSMAQVLSVLQSAAEQGSKGEEELEDLIAAAQCSRGARHFWRRQVKVYMEALRRYIDFESLDQVADPAERSATIPLDDGTLFISEVVPSLSAKLSEEDLPLVVLAAAEAICDASETFLRALPQASRGEEAPGRCPRDIEELLFEVFNDFRRRRPWISPQFLRPKGIALELLSCESYKELQDRLPNLPEGTLLRYLSDVYRALRLGMPDEMKTTGLRQVENRLRQTVLQADSSLISEWEALKNFEKNIEALDSIEVLEDIEIDAGDLKGGAMVPATSRDVARRSREELQQRLQMVQRHLLQQHAEREAEEIQRQRGLLQRAKRGTMRLLAAADEIWQKLLGLVW</sequence>
<feature type="region of interest" description="Disordered" evidence="6">
    <location>
        <begin position="704"/>
        <end position="724"/>
    </location>
</feature>
<keyword evidence="9" id="KW-1185">Reference proteome</keyword>
<evidence type="ECO:0000256" key="1">
    <source>
        <dbReference type="ARBA" id="ARBA00022741"/>
    </source>
</evidence>
<evidence type="ECO:0000256" key="2">
    <source>
        <dbReference type="ARBA" id="ARBA00022801"/>
    </source>
</evidence>
<keyword evidence="4" id="KW-0067">ATP-binding</keyword>
<keyword evidence="5" id="KW-0175">Coiled coil</keyword>
<gene>
    <name evidence="8" type="ORF">CCMP2556_LOCUS4908</name>
</gene>
<dbReference type="SMART" id="SM00490">
    <property type="entry name" value="HELICc"/>
    <property type="match status" value="1"/>
</dbReference>
<evidence type="ECO:0000313" key="9">
    <source>
        <dbReference type="Proteomes" id="UP001642484"/>
    </source>
</evidence>
<proteinExistence type="predicted"/>